<dbReference type="InterPro" id="IPR006429">
    <property type="entry name" value="Phage_lambda_portal"/>
</dbReference>
<evidence type="ECO:0000313" key="2">
    <source>
        <dbReference type="Proteomes" id="UP000515913"/>
    </source>
</evidence>
<keyword evidence="2" id="KW-1185">Reference proteome</keyword>
<accession>A0A7G9GXH5</accession>
<dbReference type="EMBL" id="CP060637">
    <property type="protein sequence ID" value="QNM15507.1"/>
    <property type="molecule type" value="Genomic_DNA"/>
</dbReference>
<evidence type="ECO:0000313" key="1">
    <source>
        <dbReference type="EMBL" id="QNM15507.1"/>
    </source>
</evidence>
<dbReference type="NCBIfam" id="TIGR01539">
    <property type="entry name" value="portal_lambda"/>
    <property type="match status" value="1"/>
</dbReference>
<dbReference type="AlphaFoldDB" id="A0A7G9GXH5"/>
<organism evidence="1 2">
    <name type="scientific">Fusobacterium hominis</name>
    <dbReference type="NCBI Taxonomy" id="2764326"/>
    <lineage>
        <taxon>Bacteria</taxon>
        <taxon>Fusobacteriati</taxon>
        <taxon>Fusobacteriota</taxon>
        <taxon>Fusobacteriia</taxon>
        <taxon>Fusobacteriales</taxon>
        <taxon>Fusobacteriaceae</taxon>
        <taxon>Fusobacterium</taxon>
    </lineage>
</organism>
<dbReference type="GO" id="GO:0019068">
    <property type="term" value="P:virion assembly"/>
    <property type="evidence" value="ECO:0007669"/>
    <property type="project" value="InterPro"/>
</dbReference>
<dbReference type="Proteomes" id="UP000515913">
    <property type="component" value="Chromosome"/>
</dbReference>
<sequence length="506" mass="57880">MSILEKIAPSLALKRLKVLNAVETEKRKYKNNKKMNEFLNYAHHGASTRKNAFRGMDDNLYSADEDIGENKNILMARSRQLYMGNSIGVGAIRKMRTNIVGKGIRLKSKINKVGLNLTDEQAYKIQDEIQTIWELWADSKECDITRQNNFYQLQSLLVLTQLIDGECFVLLPYRQKPKDIFELKIQLIDSARCQQPSKVPPEKNIKNGVEINKDGEPIAYYFVNSLDDLDAKKFDVYGKNGRRNILIIMEKERIGQRRGVPLLAPVIEMLSQITKYTNSELTNAVVSAMFTVFITRDRDTDPQSSLIPLEEQNEDDKNYQLGNGTVVELEPGQKIEAANTQRANSNFESFLFQMSKLVGTALEIPVEVLLAHFSASYSASRAALEEAYKTYKMRREWLISDFCQPVFEEFLDEAVAKGYLKLPGYDNPLKRKYYQGAEWYGEAQTQLDPLKEVKAAQIRILSGISTIAREARSITGTDWKDNIEQLKSEMALLGVDMNDWYKEKIK</sequence>
<protein>
    <submittedName>
        <fullName evidence="1">Phage portal protein</fullName>
    </submittedName>
</protein>
<name>A0A7G9GXH5_9FUSO</name>
<dbReference type="RefSeq" id="WP_187422973.1">
    <property type="nucleotide sequence ID" value="NZ_CP060637.1"/>
</dbReference>
<gene>
    <name evidence="1" type="ORF">H9Q81_01310</name>
</gene>
<proteinExistence type="predicted"/>
<dbReference type="GO" id="GO:0005198">
    <property type="term" value="F:structural molecule activity"/>
    <property type="evidence" value="ECO:0007669"/>
    <property type="project" value="InterPro"/>
</dbReference>
<dbReference type="Pfam" id="PF05136">
    <property type="entry name" value="Phage_portal_2"/>
    <property type="match status" value="1"/>
</dbReference>
<dbReference type="KEGG" id="fho:H9Q81_01310"/>
<reference evidence="1 2" key="1">
    <citation type="submission" date="2020-08" db="EMBL/GenBank/DDBJ databases">
        <authorList>
            <person name="Liu C."/>
            <person name="Sun Q."/>
        </authorList>
    </citation>
    <scope>NUCLEOTIDE SEQUENCE [LARGE SCALE GENOMIC DNA]</scope>
    <source>
        <strain evidence="1 2">NSJ-57</strain>
    </source>
</reference>